<keyword evidence="2" id="KW-1185">Reference proteome</keyword>
<comment type="caution">
    <text evidence="1">The sequence shown here is derived from an EMBL/GenBank/DDBJ whole genome shotgun (WGS) entry which is preliminary data.</text>
</comment>
<evidence type="ECO:0000313" key="1">
    <source>
        <dbReference type="EMBL" id="KAK3218339.1"/>
    </source>
</evidence>
<dbReference type="AlphaFoldDB" id="A0AAE0AJ20"/>
<protein>
    <submittedName>
        <fullName evidence="1">Uncharacterized protein</fullName>
    </submittedName>
</protein>
<sequence>MRCSCAVVAHDEQRKAPFYDTKSPLRAVHQTQHTTPKLLQVKSSLSPSKSDKILILTPYFFDSNPPPHHPYRYSEPSRAPFQMVKVKSPTVGISQGTLEVSKGKKKKAPEPLIKNRDYTRRLQKHQSHTLILERGIHIADLIDTSMPKEMGELRATSGFG</sequence>
<reference evidence="1" key="1">
    <citation type="journal article" date="2023" name="Plant J.">
        <title>Genome sequences and population genomics provide insights into the demographic history, inbreeding, and mutation load of two 'living fossil' tree species of Dipteronia.</title>
        <authorList>
            <person name="Feng Y."/>
            <person name="Comes H.P."/>
            <person name="Chen J."/>
            <person name="Zhu S."/>
            <person name="Lu R."/>
            <person name="Zhang X."/>
            <person name="Li P."/>
            <person name="Qiu J."/>
            <person name="Olsen K.M."/>
            <person name="Qiu Y."/>
        </authorList>
    </citation>
    <scope>NUCLEOTIDE SEQUENCE</scope>
    <source>
        <strain evidence="1">NBL</strain>
    </source>
</reference>
<organism evidence="1 2">
    <name type="scientific">Dipteronia sinensis</name>
    <dbReference type="NCBI Taxonomy" id="43782"/>
    <lineage>
        <taxon>Eukaryota</taxon>
        <taxon>Viridiplantae</taxon>
        <taxon>Streptophyta</taxon>
        <taxon>Embryophyta</taxon>
        <taxon>Tracheophyta</taxon>
        <taxon>Spermatophyta</taxon>
        <taxon>Magnoliopsida</taxon>
        <taxon>eudicotyledons</taxon>
        <taxon>Gunneridae</taxon>
        <taxon>Pentapetalae</taxon>
        <taxon>rosids</taxon>
        <taxon>malvids</taxon>
        <taxon>Sapindales</taxon>
        <taxon>Sapindaceae</taxon>
        <taxon>Hippocastanoideae</taxon>
        <taxon>Acereae</taxon>
        <taxon>Dipteronia</taxon>
    </lineage>
</organism>
<evidence type="ECO:0000313" key="2">
    <source>
        <dbReference type="Proteomes" id="UP001281410"/>
    </source>
</evidence>
<proteinExistence type="predicted"/>
<gene>
    <name evidence="1" type="ORF">Dsin_012309</name>
</gene>
<accession>A0AAE0AJ20</accession>
<dbReference type="Proteomes" id="UP001281410">
    <property type="component" value="Unassembled WGS sequence"/>
</dbReference>
<name>A0AAE0AJ20_9ROSI</name>
<dbReference type="EMBL" id="JANJYJ010000004">
    <property type="protein sequence ID" value="KAK3218339.1"/>
    <property type="molecule type" value="Genomic_DNA"/>
</dbReference>